<dbReference type="OrthoDB" id="2019494at2759"/>
<feature type="compositionally biased region" description="Low complexity" evidence="6">
    <location>
        <begin position="14"/>
        <end position="32"/>
    </location>
</feature>
<dbReference type="GO" id="GO:0000978">
    <property type="term" value="F:RNA polymerase II cis-regulatory region sequence-specific DNA binding"/>
    <property type="evidence" value="ECO:0007669"/>
    <property type="project" value="TreeGrafter"/>
</dbReference>
<feature type="compositionally biased region" description="Polar residues" evidence="6">
    <location>
        <begin position="183"/>
        <end position="207"/>
    </location>
</feature>
<dbReference type="SUPFAM" id="SSF47459">
    <property type="entry name" value="HLH, helix-loop-helix DNA-binding domain"/>
    <property type="match status" value="1"/>
</dbReference>
<evidence type="ECO:0000256" key="1">
    <source>
        <dbReference type="ARBA" id="ARBA00004123"/>
    </source>
</evidence>
<dbReference type="Gene3D" id="4.10.280.10">
    <property type="entry name" value="Helix-loop-helix DNA-binding domain"/>
    <property type="match status" value="1"/>
</dbReference>
<dbReference type="GO" id="GO:0046983">
    <property type="term" value="F:protein dimerization activity"/>
    <property type="evidence" value="ECO:0007669"/>
    <property type="project" value="InterPro"/>
</dbReference>
<proteinExistence type="predicted"/>
<reference evidence="8 9" key="1">
    <citation type="submission" date="2019-05" db="EMBL/GenBank/DDBJ databases">
        <title>Mikania micrantha, genome provides insights into the molecular mechanism of rapid growth.</title>
        <authorList>
            <person name="Liu B."/>
        </authorList>
    </citation>
    <scope>NUCLEOTIDE SEQUENCE [LARGE SCALE GENOMIC DNA]</scope>
    <source>
        <strain evidence="8">NLD-2019</strain>
        <tissue evidence="8">Leaf</tissue>
    </source>
</reference>
<organism evidence="8 9">
    <name type="scientific">Mikania micrantha</name>
    <name type="common">bitter vine</name>
    <dbReference type="NCBI Taxonomy" id="192012"/>
    <lineage>
        <taxon>Eukaryota</taxon>
        <taxon>Viridiplantae</taxon>
        <taxon>Streptophyta</taxon>
        <taxon>Embryophyta</taxon>
        <taxon>Tracheophyta</taxon>
        <taxon>Spermatophyta</taxon>
        <taxon>Magnoliopsida</taxon>
        <taxon>eudicotyledons</taxon>
        <taxon>Gunneridae</taxon>
        <taxon>Pentapetalae</taxon>
        <taxon>asterids</taxon>
        <taxon>campanulids</taxon>
        <taxon>Asterales</taxon>
        <taxon>Asteraceae</taxon>
        <taxon>Asteroideae</taxon>
        <taxon>Heliantheae alliance</taxon>
        <taxon>Eupatorieae</taxon>
        <taxon>Mikania</taxon>
    </lineage>
</organism>
<keyword evidence="5" id="KW-0539">Nucleus</keyword>
<dbReference type="AlphaFoldDB" id="A0A5N6NYU2"/>
<comment type="subcellular location">
    <subcellularLocation>
        <location evidence="1">Nucleus</location>
    </subcellularLocation>
</comment>
<dbReference type="Proteomes" id="UP000326396">
    <property type="component" value="Linkage Group LG16"/>
</dbReference>
<evidence type="ECO:0000256" key="6">
    <source>
        <dbReference type="SAM" id="MobiDB-lite"/>
    </source>
</evidence>
<dbReference type="PANTHER" id="PTHR16223:SF278">
    <property type="entry name" value="MYC-TYPE, BASIC HELIX-LOOP-HELIX (BHLH) DOMAIN-CONTAINING PROTEIN-RELATED"/>
    <property type="match status" value="1"/>
</dbReference>
<evidence type="ECO:0000256" key="2">
    <source>
        <dbReference type="ARBA" id="ARBA00023015"/>
    </source>
</evidence>
<accession>A0A5N6NYU2</accession>
<keyword evidence="2" id="KW-0805">Transcription regulation</keyword>
<dbReference type="InterPro" id="IPR045843">
    <property type="entry name" value="IND-like"/>
</dbReference>
<dbReference type="InterPro" id="IPR011598">
    <property type="entry name" value="bHLH_dom"/>
</dbReference>
<name>A0A5N6NYU2_9ASTR</name>
<dbReference type="Pfam" id="PF00010">
    <property type="entry name" value="HLH"/>
    <property type="match status" value="1"/>
</dbReference>
<feature type="region of interest" description="Disordered" evidence="6">
    <location>
        <begin position="175"/>
        <end position="211"/>
    </location>
</feature>
<dbReference type="PROSITE" id="PS50888">
    <property type="entry name" value="BHLH"/>
    <property type="match status" value="1"/>
</dbReference>
<keyword evidence="4" id="KW-0804">Transcription</keyword>
<comment type="caution">
    <text evidence="8">The sequence shown here is derived from an EMBL/GenBank/DDBJ whole genome shotgun (WGS) entry which is preliminary data.</text>
</comment>
<dbReference type="GO" id="GO:0005634">
    <property type="term" value="C:nucleus"/>
    <property type="evidence" value="ECO:0007669"/>
    <property type="project" value="UniProtKB-SubCell"/>
</dbReference>
<dbReference type="EMBL" id="SZYD01000008">
    <property type="protein sequence ID" value="KAD5508739.1"/>
    <property type="molecule type" value="Genomic_DNA"/>
</dbReference>
<evidence type="ECO:0000256" key="4">
    <source>
        <dbReference type="ARBA" id="ARBA00023163"/>
    </source>
</evidence>
<dbReference type="PANTHER" id="PTHR16223">
    <property type="entry name" value="TRANSCRIPTION FACTOR BHLH83-RELATED"/>
    <property type="match status" value="1"/>
</dbReference>
<dbReference type="InterPro" id="IPR036638">
    <property type="entry name" value="HLH_DNA-bd_sf"/>
</dbReference>
<protein>
    <recommendedName>
        <fullName evidence="7">BHLH domain-containing protein</fullName>
    </recommendedName>
</protein>
<evidence type="ECO:0000256" key="3">
    <source>
        <dbReference type="ARBA" id="ARBA00023125"/>
    </source>
</evidence>
<evidence type="ECO:0000256" key="5">
    <source>
        <dbReference type="ARBA" id="ARBA00023242"/>
    </source>
</evidence>
<dbReference type="SMART" id="SM00353">
    <property type="entry name" value="HLH"/>
    <property type="match status" value="1"/>
</dbReference>
<gene>
    <name evidence="8" type="ORF">E3N88_16442</name>
</gene>
<evidence type="ECO:0000313" key="9">
    <source>
        <dbReference type="Proteomes" id="UP000326396"/>
    </source>
</evidence>
<evidence type="ECO:0000259" key="7">
    <source>
        <dbReference type="PROSITE" id="PS50888"/>
    </source>
</evidence>
<feature type="domain" description="BHLH" evidence="7">
    <location>
        <begin position="315"/>
        <end position="365"/>
    </location>
</feature>
<dbReference type="GO" id="GO:0000981">
    <property type="term" value="F:DNA-binding transcription factor activity, RNA polymerase II-specific"/>
    <property type="evidence" value="ECO:0007669"/>
    <property type="project" value="TreeGrafter"/>
</dbReference>
<keyword evidence="3" id="KW-0238">DNA-binding</keyword>
<keyword evidence="9" id="KW-1185">Reference proteome</keyword>
<sequence length="472" mass="53352">MDSDLYHKQHQQNHHQQQQQEERQQQQVQQPQSVMNSGLTRYRSAPSSYFSNLINSSMFGDDDSDPFFNPTVSNSETDQIMNQIGGFEKQLMDSIKQEQDGIFSDSQLQQPVVYQNQFQSQTGHNNLPVSGSTIGDSLTPVNLPTNLLRQSSSPAGFFSHLDLDNDYPLMRSMDDSRAGGRDMSNSLITSSKRSKNETGFSSGSHVSSGLLPCIPENHDKIMEMKGKLNDEGFGSNSWDDSEIFSDSFLKEFGESDQNKLSSLNSSENQVNDMGRVRAPTTLIHHLSLPASTAELNKLIQLQDSVPIKSRAKRGCATHPRSIAERVRRTRISERMRKLQDLVPNMDKQTNTADMLDLAVDYIKELQKEAEMYELVSFRLQSDVLDAASWRVTSIRKQRLRRCFGKTPILTSLSRQITQIRECHINSEPASKDASLRALRRRQADRAEPQVRFKPASKSGIYMRLKTPVEKGS</sequence>
<feature type="region of interest" description="Disordered" evidence="6">
    <location>
        <begin position="1"/>
        <end position="36"/>
    </location>
</feature>
<dbReference type="FunFam" id="4.10.280.10:FF:000021">
    <property type="entry name" value="Transcription factor bHLH130 family"/>
    <property type="match status" value="1"/>
</dbReference>
<evidence type="ECO:0000313" key="8">
    <source>
        <dbReference type="EMBL" id="KAD5508739.1"/>
    </source>
</evidence>